<accession>A0A7R9D6B6</accession>
<dbReference type="EMBL" id="OC320750">
    <property type="protein sequence ID" value="CAD7408755.1"/>
    <property type="molecule type" value="Genomic_DNA"/>
</dbReference>
<evidence type="ECO:0000256" key="1">
    <source>
        <dbReference type="ARBA" id="ARBA00007099"/>
    </source>
</evidence>
<sequence length="152" mass="16634">MPLSPLKPFLDAGDGAGERSTLLLDSSLCDRLLMVQERGQTLLLDSSLCDRLAMVQQLVQQIEENYPDEQVDWEIVHDAGCTCDDTELPHHVTARDDIITMVNTSFVGLLDSLPGPPTIITISSTQQCDRLFHNTTTSLSNAHKVAGSPSSR</sequence>
<comment type="similarity">
    <text evidence="1">Belongs to the UPF0489 family.</text>
</comment>
<reference evidence="2" key="1">
    <citation type="submission" date="2020-11" db="EMBL/GenBank/DDBJ databases">
        <authorList>
            <person name="Tran Van P."/>
        </authorList>
    </citation>
    <scope>NUCLEOTIDE SEQUENCE</scope>
</reference>
<evidence type="ECO:0000313" key="2">
    <source>
        <dbReference type="EMBL" id="CAD7408755.1"/>
    </source>
</evidence>
<gene>
    <name evidence="2" type="ORF">TCEB3V08_LOCUS9684</name>
</gene>
<protein>
    <submittedName>
        <fullName evidence="2">Uncharacterized protein</fullName>
    </submittedName>
</protein>
<dbReference type="InterPro" id="IPR024131">
    <property type="entry name" value="UPF0489"/>
</dbReference>
<name>A0A7R9D6B6_TIMCR</name>
<dbReference type="AlphaFoldDB" id="A0A7R9D6B6"/>
<organism evidence="2">
    <name type="scientific">Timema cristinae</name>
    <name type="common">Walking stick</name>
    <dbReference type="NCBI Taxonomy" id="61476"/>
    <lineage>
        <taxon>Eukaryota</taxon>
        <taxon>Metazoa</taxon>
        <taxon>Ecdysozoa</taxon>
        <taxon>Arthropoda</taxon>
        <taxon>Hexapoda</taxon>
        <taxon>Insecta</taxon>
        <taxon>Pterygota</taxon>
        <taxon>Neoptera</taxon>
        <taxon>Polyneoptera</taxon>
        <taxon>Phasmatodea</taxon>
        <taxon>Timematodea</taxon>
        <taxon>Timematoidea</taxon>
        <taxon>Timematidae</taxon>
        <taxon>Timema</taxon>
    </lineage>
</organism>
<proteinExistence type="inferred from homology"/>
<dbReference type="PANTHER" id="PTHR13225">
    <property type="entry name" value="MISEXPRESSION SUPPRESSOR OF RAS 6"/>
    <property type="match status" value="1"/>
</dbReference>
<dbReference type="PANTHER" id="PTHR13225:SF3">
    <property type="entry name" value="UPF0489 PROTEIN C5ORF22"/>
    <property type="match status" value="1"/>
</dbReference>